<evidence type="ECO:0000313" key="5">
    <source>
        <dbReference type="Proteomes" id="UP001180020"/>
    </source>
</evidence>
<dbReference type="SUPFAM" id="SSF54695">
    <property type="entry name" value="POZ domain"/>
    <property type="match status" value="1"/>
</dbReference>
<name>A0AAV9CR13_ACOCL</name>
<dbReference type="InterPro" id="IPR036296">
    <property type="entry name" value="SKP1-like_dim_sf"/>
</dbReference>
<evidence type="ECO:0000313" key="4">
    <source>
        <dbReference type="EMBL" id="KAK1290839.1"/>
    </source>
</evidence>
<dbReference type="Proteomes" id="UP001180020">
    <property type="component" value="Unassembled WGS sequence"/>
</dbReference>
<gene>
    <name evidence="4" type="primary">ASK21</name>
    <name evidence="4" type="ORF">QJS10_CPB18g01603</name>
</gene>
<dbReference type="EMBL" id="JAUJYO010000018">
    <property type="protein sequence ID" value="KAK1290839.1"/>
    <property type="molecule type" value="Genomic_DNA"/>
</dbReference>
<dbReference type="InterPro" id="IPR011333">
    <property type="entry name" value="SKP1/BTB/POZ_sf"/>
</dbReference>
<reference evidence="4" key="1">
    <citation type="journal article" date="2023" name="Nat. Commun.">
        <title>Diploid and tetraploid genomes of Acorus and the evolution of monocots.</title>
        <authorList>
            <person name="Ma L."/>
            <person name="Liu K.W."/>
            <person name="Li Z."/>
            <person name="Hsiao Y.Y."/>
            <person name="Qi Y."/>
            <person name="Fu T."/>
            <person name="Tang G.D."/>
            <person name="Zhang D."/>
            <person name="Sun W.H."/>
            <person name="Liu D.K."/>
            <person name="Li Y."/>
            <person name="Chen G.Z."/>
            <person name="Liu X.D."/>
            <person name="Liao X.Y."/>
            <person name="Jiang Y.T."/>
            <person name="Yu X."/>
            <person name="Hao Y."/>
            <person name="Huang J."/>
            <person name="Zhao X.W."/>
            <person name="Ke S."/>
            <person name="Chen Y.Y."/>
            <person name="Wu W.L."/>
            <person name="Hsu J.L."/>
            <person name="Lin Y.F."/>
            <person name="Huang M.D."/>
            <person name="Li C.Y."/>
            <person name="Huang L."/>
            <person name="Wang Z.W."/>
            <person name="Zhao X."/>
            <person name="Zhong W.Y."/>
            <person name="Peng D.H."/>
            <person name="Ahmad S."/>
            <person name="Lan S."/>
            <person name="Zhang J.S."/>
            <person name="Tsai W.C."/>
            <person name="Van de Peer Y."/>
            <person name="Liu Z.J."/>
        </authorList>
    </citation>
    <scope>NUCLEOTIDE SEQUENCE</scope>
    <source>
        <strain evidence="4">CP</strain>
    </source>
</reference>
<evidence type="ECO:0000256" key="1">
    <source>
        <dbReference type="ARBA" id="ARBA00004906"/>
    </source>
</evidence>
<proteinExistence type="predicted"/>
<dbReference type="InterPro" id="IPR016897">
    <property type="entry name" value="SKP1"/>
</dbReference>
<organism evidence="4 5">
    <name type="scientific">Acorus calamus</name>
    <name type="common">Sweet flag</name>
    <dbReference type="NCBI Taxonomy" id="4465"/>
    <lineage>
        <taxon>Eukaryota</taxon>
        <taxon>Viridiplantae</taxon>
        <taxon>Streptophyta</taxon>
        <taxon>Embryophyta</taxon>
        <taxon>Tracheophyta</taxon>
        <taxon>Spermatophyta</taxon>
        <taxon>Magnoliopsida</taxon>
        <taxon>Liliopsida</taxon>
        <taxon>Acoraceae</taxon>
        <taxon>Acorus</taxon>
    </lineage>
</organism>
<feature type="region of interest" description="Disordered" evidence="2">
    <location>
        <begin position="232"/>
        <end position="263"/>
    </location>
</feature>
<sequence length="331" mass="37335">MEIIKQENEHIRSSMFPQAMKSFIWVQTVDGSIQQVEEEVAMFCPMICQERLNKGTGSSKNYAISLPEQVSTQNLSLILDYCRFHQVPGHSDKPPVKALVDLTGRALARMLEDKTPEEIRVIFQLPDDLTENVEVKEEQVDERPIEDLLSYINGEDSAIDSIIVFIGETSVSLCLYLTDVRCHAQSGQNQNFFVSNKLVDDYSMGDIISSIREESGALHNECSAVEAGNIKSQAPTPHMSSGSQDSGDSAFISGADFEDGDIDDELDPVMKEKIDREVELFKKRLNLNWSERMQEMLSSSQEQRVATISTMNRNGFSRRYNRDAPTAYQQE</sequence>
<feature type="compositionally biased region" description="Polar residues" evidence="2">
    <location>
        <begin position="232"/>
        <end position="247"/>
    </location>
</feature>
<dbReference type="InterPro" id="IPR016072">
    <property type="entry name" value="Skp1_comp_dimer"/>
</dbReference>
<dbReference type="GO" id="GO:0006511">
    <property type="term" value="P:ubiquitin-dependent protein catabolic process"/>
    <property type="evidence" value="ECO:0007669"/>
    <property type="project" value="InterPro"/>
</dbReference>
<keyword evidence="5" id="KW-1185">Reference proteome</keyword>
<dbReference type="Gene3D" id="3.30.710.10">
    <property type="entry name" value="Potassium Channel Kv1.1, Chain A"/>
    <property type="match status" value="1"/>
</dbReference>
<dbReference type="Pfam" id="PF01466">
    <property type="entry name" value="Skp1"/>
    <property type="match status" value="1"/>
</dbReference>
<dbReference type="PANTHER" id="PTHR11165">
    <property type="entry name" value="SKP1"/>
    <property type="match status" value="1"/>
</dbReference>
<protein>
    <submittedName>
        <fullName evidence="4">SKP1-like protein 21</fullName>
    </submittedName>
</protein>
<evidence type="ECO:0000259" key="3">
    <source>
        <dbReference type="Pfam" id="PF01466"/>
    </source>
</evidence>
<feature type="domain" description="SKP1 component dimerisation" evidence="3">
    <location>
        <begin position="97"/>
        <end position="136"/>
    </location>
</feature>
<dbReference type="SUPFAM" id="SSF81382">
    <property type="entry name" value="Skp1 dimerisation domain-like"/>
    <property type="match status" value="1"/>
</dbReference>
<accession>A0AAV9CR13</accession>
<comment type="caution">
    <text evidence="4">The sequence shown here is derived from an EMBL/GenBank/DDBJ whole genome shotgun (WGS) entry which is preliminary data.</text>
</comment>
<reference evidence="4" key="2">
    <citation type="submission" date="2023-06" db="EMBL/GenBank/DDBJ databases">
        <authorList>
            <person name="Ma L."/>
            <person name="Liu K.-W."/>
            <person name="Li Z."/>
            <person name="Hsiao Y.-Y."/>
            <person name="Qi Y."/>
            <person name="Fu T."/>
            <person name="Tang G."/>
            <person name="Zhang D."/>
            <person name="Sun W.-H."/>
            <person name="Liu D.-K."/>
            <person name="Li Y."/>
            <person name="Chen G.-Z."/>
            <person name="Liu X.-D."/>
            <person name="Liao X.-Y."/>
            <person name="Jiang Y.-T."/>
            <person name="Yu X."/>
            <person name="Hao Y."/>
            <person name="Huang J."/>
            <person name="Zhao X.-W."/>
            <person name="Ke S."/>
            <person name="Chen Y.-Y."/>
            <person name="Wu W.-L."/>
            <person name="Hsu J.-L."/>
            <person name="Lin Y.-F."/>
            <person name="Huang M.-D."/>
            <person name="Li C.-Y."/>
            <person name="Huang L."/>
            <person name="Wang Z.-W."/>
            <person name="Zhao X."/>
            <person name="Zhong W.-Y."/>
            <person name="Peng D.-H."/>
            <person name="Ahmad S."/>
            <person name="Lan S."/>
            <person name="Zhang J.-S."/>
            <person name="Tsai W.-C."/>
            <person name="Van De Peer Y."/>
            <person name="Liu Z.-J."/>
        </authorList>
    </citation>
    <scope>NUCLEOTIDE SEQUENCE</scope>
    <source>
        <strain evidence="4">CP</strain>
        <tissue evidence="4">Leaves</tissue>
    </source>
</reference>
<comment type="pathway">
    <text evidence="1">Protein modification; protein ubiquitination.</text>
</comment>
<evidence type="ECO:0000256" key="2">
    <source>
        <dbReference type="SAM" id="MobiDB-lite"/>
    </source>
</evidence>
<dbReference type="AlphaFoldDB" id="A0AAV9CR13"/>